<keyword evidence="1" id="KW-0732">Signal</keyword>
<dbReference type="AlphaFoldDB" id="A0A1I0EKS9"/>
<evidence type="ECO:0000313" key="3">
    <source>
        <dbReference type="Proteomes" id="UP000182332"/>
    </source>
</evidence>
<protein>
    <recommendedName>
        <fullName evidence="4">Ig-like domain-containing protein</fullName>
    </recommendedName>
</protein>
<proteinExistence type="predicted"/>
<evidence type="ECO:0008006" key="4">
    <source>
        <dbReference type="Google" id="ProtNLM"/>
    </source>
</evidence>
<reference evidence="2 3" key="1">
    <citation type="submission" date="2016-10" db="EMBL/GenBank/DDBJ databases">
        <authorList>
            <person name="de Groot N.N."/>
        </authorList>
    </citation>
    <scope>NUCLEOTIDE SEQUENCE [LARGE SCALE GENOMIC DNA]</scope>
    <source>
        <strain evidence="2 3">DSM 11363</strain>
    </source>
</reference>
<gene>
    <name evidence="2" type="ORF">SAMN05216197_11417</name>
</gene>
<feature type="signal peptide" evidence="1">
    <location>
        <begin position="1"/>
        <end position="24"/>
    </location>
</feature>
<evidence type="ECO:0000256" key="1">
    <source>
        <dbReference type="SAM" id="SignalP"/>
    </source>
</evidence>
<organism evidence="2 3">
    <name type="scientific">Pseudomonas graminis</name>
    <dbReference type="NCBI Taxonomy" id="158627"/>
    <lineage>
        <taxon>Bacteria</taxon>
        <taxon>Pseudomonadati</taxon>
        <taxon>Pseudomonadota</taxon>
        <taxon>Gammaproteobacteria</taxon>
        <taxon>Pseudomonadales</taxon>
        <taxon>Pseudomonadaceae</taxon>
        <taxon>Pseudomonas</taxon>
    </lineage>
</organism>
<accession>A0A1I0EKS9</accession>
<dbReference type="OrthoDB" id="6999251at2"/>
<feature type="chain" id="PRO_5010377974" description="Ig-like domain-containing protein" evidence="1">
    <location>
        <begin position="25"/>
        <end position="125"/>
    </location>
</feature>
<dbReference type="RefSeq" id="WP_083398774.1">
    <property type="nucleotide sequence ID" value="NZ_FOHW01000014.1"/>
</dbReference>
<dbReference type="EMBL" id="FOHW01000014">
    <property type="protein sequence ID" value="SET46047.1"/>
    <property type="molecule type" value="Genomic_DNA"/>
</dbReference>
<sequence>MKHQLPYYALFTVMLSLFCQPAWASSWQICRMKLRITDAMTNPFPQLQAEILEVHAKTANVDCPERGTTFMFTPETSDYQAVLPRRSWPKQGQVVRFDYRYLDGTCKGDGHAYPCRIKHYSLPRQ</sequence>
<evidence type="ECO:0000313" key="2">
    <source>
        <dbReference type="EMBL" id="SET46047.1"/>
    </source>
</evidence>
<dbReference type="Proteomes" id="UP000182332">
    <property type="component" value="Unassembled WGS sequence"/>
</dbReference>
<name>A0A1I0EKS9_9PSED</name>